<protein>
    <submittedName>
        <fullName evidence="3">GTPase subunit of restriction endonuclease</fullName>
    </submittedName>
</protein>
<keyword evidence="3" id="KW-0378">Hydrolase</keyword>
<proteinExistence type="predicted"/>
<organism evidence="3 4">
    <name type="scientific">Beggiatoa alba B18LD</name>
    <dbReference type="NCBI Taxonomy" id="395493"/>
    <lineage>
        <taxon>Bacteria</taxon>
        <taxon>Pseudomonadati</taxon>
        <taxon>Pseudomonadota</taxon>
        <taxon>Gammaproteobacteria</taxon>
        <taxon>Thiotrichales</taxon>
        <taxon>Thiotrichaceae</taxon>
        <taxon>Beggiatoa</taxon>
    </lineage>
</organism>
<feature type="domain" description="Restriction system protein Mrr-like N-terminal" evidence="2">
    <location>
        <begin position="9"/>
        <end position="87"/>
    </location>
</feature>
<dbReference type="HOGENOM" id="CLU_406365_0_0_6"/>
<keyword evidence="4" id="KW-1185">Reference proteome</keyword>
<name>I3CIU4_9GAMM</name>
<dbReference type="AlphaFoldDB" id="I3CIU4"/>
<reference evidence="3 4" key="1">
    <citation type="submission" date="2011-11" db="EMBL/GenBank/DDBJ databases">
        <title>Improved High-Quality Draft sequence of Beggiatoa alba B18lD.</title>
        <authorList>
            <consortium name="US DOE Joint Genome Institute"/>
            <person name="Lucas S."/>
            <person name="Han J."/>
            <person name="Lapidus A."/>
            <person name="Cheng J.-F."/>
            <person name="Goodwin L."/>
            <person name="Pitluck S."/>
            <person name="Peters L."/>
            <person name="Mikhailova N."/>
            <person name="Held B."/>
            <person name="Detter J.C."/>
            <person name="Han C."/>
            <person name="Tapia R."/>
            <person name="Land M."/>
            <person name="Hauser L."/>
            <person name="Kyrpides N."/>
            <person name="Ivanova N."/>
            <person name="Pagani I."/>
            <person name="Samuel K."/>
            <person name="Teske A."/>
            <person name="Mueller J."/>
            <person name="Woyke T."/>
        </authorList>
    </citation>
    <scope>NUCLEOTIDE SEQUENCE [LARGE SCALE GENOMIC DNA]</scope>
    <source>
        <strain evidence="3 4">B18LD</strain>
    </source>
</reference>
<evidence type="ECO:0000313" key="3">
    <source>
        <dbReference type="EMBL" id="EIJ43537.1"/>
    </source>
</evidence>
<dbReference type="GO" id="GO:0005524">
    <property type="term" value="F:ATP binding"/>
    <property type="evidence" value="ECO:0007669"/>
    <property type="project" value="InterPro"/>
</dbReference>
<feature type="domain" description="ATPase dynein-related AAA" evidence="1">
    <location>
        <begin position="406"/>
        <end position="541"/>
    </location>
</feature>
<sequence length="676" mass="77771">MTKKYKYPDYIILVLTAFQTSGGSLQSKEIKTNLLSLINMPAESLSKKDHDRLDLHLNWIRHYLKKEKFLETKMRGVWQLTEKGQKLTLSNEEALQLWRKWRREDAKKRKENKKLSTDNTKLPSLETIFQQFKADPLERFRVKVRQHQAQRLRDLLANPASISVQMFEQEVWQFESTATLFGEDVKGRIFFNETPLTINEIQSFEQGLETGELVLHGQHIWGASSSNPVFAPQLKDEAQKQQNIQHALTLLNNTTLSPLEKAHAIKKLVGFGDMIATGLVMLFHPQHFAIYRSSAKRVLEELGCPVANLTAFQEEILKLKNRLNATDFIELDWFLYLHVQYLNLADEAMMMDDATSNTWQVLLQPSLSYTPPSFTEIQAFIQQKQLVIQSRTLRRYHLALQTRGFVILSGLSGTGKTWLAETYGEAVQAKTLLVPVAPNWTSNEDLLGYINPLVNKYQDTPFSQFLREAGEIYTQYGEFAQPYHLILDEMNLARIEYYFARFLSALEIRARQGEAMIELAPSEKVLLPPNLYFIGTVNIDETTHGFADKVYDRAQLIELTIERETLARQLENTAYQTPLLAVWDCLHPIAPFAFRVIAEINAYVTAAEQLAVTWEDALDEQIMQKILPKVRGGDNRIGTILTQFIELAETYQFTLSAHKARAMLENFERYGIGSYF</sequence>
<dbReference type="Gene3D" id="3.40.50.300">
    <property type="entry name" value="P-loop containing nucleotide triphosphate hydrolases"/>
    <property type="match status" value="1"/>
</dbReference>
<dbReference type="InterPro" id="IPR052934">
    <property type="entry name" value="Methyl-DNA_Rec/Restrict_Enz"/>
</dbReference>
<evidence type="ECO:0000313" key="4">
    <source>
        <dbReference type="Proteomes" id="UP000005744"/>
    </source>
</evidence>
<keyword evidence="3" id="KW-0255">Endonuclease</keyword>
<dbReference type="STRING" id="395493.BegalDRAFT_2696"/>
<dbReference type="PANTHER" id="PTHR37291">
    <property type="entry name" value="5-METHYLCYTOSINE-SPECIFIC RESTRICTION ENZYME B"/>
    <property type="match status" value="1"/>
</dbReference>
<gene>
    <name evidence="3" type="ORF">BegalDRAFT_2696</name>
</gene>
<dbReference type="Proteomes" id="UP000005744">
    <property type="component" value="Unassembled WGS sequence"/>
</dbReference>
<dbReference type="PANTHER" id="PTHR37291:SF1">
    <property type="entry name" value="TYPE IV METHYL-DIRECTED RESTRICTION ENZYME ECOKMCRB SUBUNIT"/>
    <property type="match status" value="1"/>
</dbReference>
<evidence type="ECO:0000259" key="1">
    <source>
        <dbReference type="Pfam" id="PF07728"/>
    </source>
</evidence>
<dbReference type="EMBL" id="JH600070">
    <property type="protein sequence ID" value="EIJ43537.1"/>
    <property type="molecule type" value="Genomic_DNA"/>
</dbReference>
<dbReference type="GO" id="GO:0016887">
    <property type="term" value="F:ATP hydrolysis activity"/>
    <property type="evidence" value="ECO:0007669"/>
    <property type="project" value="InterPro"/>
</dbReference>
<dbReference type="Pfam" id="PF07728">
    <property type="entry name" value="AAA_5"/>
    <property type="match status" value="1"/>
</dbReference>
<dbReference type="SUPFAM" id="SSF52540">
    <property type="entry name" value="P-loop containing nucleoside triphosphate hydrolases"/>
    <property type="match status" value="1"/>
</dbReference>
<dbReference type="GO" id="GO:0004519">
    <property type="term" value="F:endonuclease activity"/>
    <property type="evidence" value="ECO:0007669"/>
    <property type="project" value="UniProtKB-KW"/>
</dbReference>
<evidence type="ECO:0000259" key="2">
    <source>
        <dbReference type="Pfam" id="PF14338"/>
    </source>
</evidence>
<dbReference type="InterPro" id="IPR025745">
    <property type="entry name" value="Mrr-like_N_dom"/>
</dbReference>
<dbReference type="InterPro" id="IPR011704">
    <property type="entry name" value="ATPase_dyneun-rel_AAA"/>
</dbReference>
<accession>I3CIU4</accession>
<dbReference type="eggNOG" id="COG1401">
    <property type="taxonomic scope" value="Bacteria"/>
</dbReference>
<dbReference type="InterPro" id="IPR027417">
    <property type="entry name" value="P-loop_NTPase"/>
</dbReference>
<dbReference type="RefSeq" id="WP_002690796.1">
    <property type="nucleotide sequence ID" value="NZ_JH600070.1"/>
</dbReference>
<dbReference type="OrthoDB" id="9781481at2"/>
<dbReference type="Pfam" id="PF14338">
    <property type="entry name" value="Mrr_N"/>
    <property type="match status" value="1"/>
</dbReference>
<keyword evidence="3" id="KW-0540">Nuclease</keyword>